<dbReference type="Proteomes" id="UP001215151">
    <property type="component" value="Unassembled WGS sequence"/>
</dbReference>
<feature type="transmembrane region" description="Helical" evidence="1">
    <location>
        <begin position="86"/>
        <end position="106"/>
    </location>
</feature>
<reference evidence="3" key="1">
    <citation type="submission" date="2022-11" db="EMBL/GenBank/DDBJ databases">
        <title>Genome Sequence of Cubamyces cubensis.</title>
        <authorList>
            <person name="Buettner E."/>
        </authorList>
    </citation>
    <scope>NUCLEOTIDE SEQUENCE</scope>
    <source>
        <strain evidence="3">MPL-01</strain>
    </source>
</reference>
<keyword evidence="4" id="KW-1185">Reference proteome</keyword>
<proteinExistence type="predicted"/>
<feature type="transmembrane region" description="Helical" evidence="1">
    <location>
        <begin position="126"/>
        <end position="148"/>
    </location>
</feature>
<accession>A0AAD7XIC1</accession>
<feature type="transmembrane region" description="Helical" evidence="1">
    <location>
        <begin position="160"/>
        <end position="188"/>
    </location>
</feature>
<comment type="caution">
    <text evidence="3">The sequence shown here is derived from an EMBL/GenBank/DDBJ whole genome shotgun (WGS) entry which is preliminary data.</text>
</comment>
<protein>
    <submittedName>
        <fullName evidence="3">Uncharacterized protein</fullName>
    </submittedName>
</protein>
<gene>
    <name evidence="3" type="ORF">ONZ51_g772</name>
</gene>
<evidence type="ECO:0000256" key="2">
    <source>
        <dbReference type="SAM" id="SignalP"/>
    </source>
</evidence>
<keyword evidence="2" id="KW-0732">Signal</keyword>
<feature type="transmembrane region" description="Helical" evidence="1">
    <location>
        <begin position="194"/>
        <end position="213"/>
    </location>
</feature>
<dbReference type="EMBL" id="JAPEVG010000009">
    <property type="protein sequence ID" value="KAJ8497033.1"/>
    <property type="molecule type" value="Genomic_DNA"/>
</dbReference>
<evidence type="ECO:0000313" key="4">
    <source>
        <dbReference type="Proteomes" id="UP001215151"/>
    </source>
</evidence>
<keyword evidence="1" id="KW-0472">Membrane</keyword>
<evidence type="ECO:0000256" key="1">
    <source>
        <dbReference type="SAM" id="Phobius"/>
    </source>
</evidence>
<feature type="transmembrane region" description="Helical" evidence="1">
    <location>
        <begin position="51"/>
        <end position="74"/>
    </location>
</feature>
<sequence length="279" mass="30399">MDKVHLLFSTVLLLLNTVFVATESAFGEEMWVVNANYPGGQDAYLEAFASVWYQTFGTAASIVLNLFSDALLIYRCYVIWNDVRVVLFPAALYLGSFALGIAQLIASGIPHSDYFAGFAQKLGTAYTSTIIGLEIIVTSLICVRILYVARRRDRAGAQTVAYYTGGMAVTVESALPCTLLGIAYLITFSRGDEVSIFFLSIYVMSTMIILRIVSGRAWTRQTVETIMTATTTATEATSTLSHGLDHSGTTVTDEKCSADLDKKDAEAMGYYSPNAPEKV</sequence>
<dbReference type="AlphaFoldDB" id="A0AAD7XIC1"/>
<evidence type="ECO:0000313" key="3">
    <source>
        <dbReference type="EMBL" id="KAJ8497033.1"/>
    </source>
</evidence>
<keyword evidence="1" id="KW-0812">Transmembrane</keyword>
<keyword evidence="1" id="KW-1133">Transmembrane helix</keyword>
<name>A0AAD7XIC1_9APHY</name>
<organism evidence="3 4">
    <name type="scientific">Trametes cubensis</name>
    <dbReference type="NCBI Taxonomy" id="1111947"/>
    <lineage>
        <taxon>Eukaryota</taxon>
        <taxon>Fungi</taxon>
        <taxon>Dikarya</taxon>
        <taxon>Basidiomycota</taxon>
        <taxon>Agaricomycotina</taxon>
        <taxon>Agaricomycetes</taxon>
        <taxon>Polyporales</taxon>
        <taxon>Polyporaceae</taxon>
        <taxon>Trametes</taxon>
    </lineage>
</organism>
<feature type="signal peptide" evidence="2">
    <location>
        <begin position="1"/>
        <end position="27"/>
    </location>
</feature>
<feature type="chain" id="PRO_5042100269" evidence="2">
    <location>
        <begin position="28"/>
        <end position="279"/>
    </location>
</feature>